<dbReference type="InParanoid" id="A0A5C3P5I3"/>
<organism evidence="1 2">
    <name type="scientific">Polyporus arcularius HHB13444</name>
    <dbReference type="NCBI Taxonomy" id="1314778"/>
    <lineage>
        <taxon>Eukaryota</taxon>
        <taxon>Fungi</taxon>
        <taxon>Dikarya</taxon>
        <taxon>Basidiomycota</taxon>
        <taxon>Agaricomycotina</taxon>
        <taxon>Agaricomycetes</taxon>
        <taxon>Polyporales</taxon>
        <taxon>Polyporaceae</taxon>
        <taxon>Polyporus</taxon>
    </lineage>
</organism>
<dbReference type="AlphaFoldDB" id="A0A5C3P5I3"/>
<name>A0A5C3P5I3_9APHY</name>
<evidence type="ECO:0000313" key="1">
    <source>
        <dbReference type="EMBL" id="TFK84492.1"/>
    </source>
</evidence>
<protein>
    <submittedName>
        <fullName evidence="1">Uncharacterized protein</fullName>
    </submittedName>
</protein>
<proteinExistence type="predicted"/>
<keyword evidence="2" id="KW-1185">Reference proteome</keyword>
<sequence>MEHIERGMLRHTKENCETVNSNLSEIRLTKHEYLLEYYSVREGNPNSTATAAMLAYFWERGQEMSEFFTTYSVDPSPDTHVLAT</sequence>
<evidence type="ECO:0000313" key="2">
    <source>
        <dbReference type="Proteomes" id="UP000308197"/>
    </source>
</evidence>
<dbReference type="Proteomes" id="UP000308197">
    <property type="component" value="Unassembled WGS sequence"/>
</dbReference>
<dbReference type="EMBL" id="ML211313">
    <property type="protein sequence ID" value="TFK84492.1"/>
    <property type="molecule type" value="Genomic_DNA"/>
</dbReference>
<gene>
    <name evidence="1" type="ORF">K466DRAFT_601960</name>
</gene>
<accession>A0A5C3P5I3</accession>
<reference evidence="1 2" key="1">
    <citation type="journal article" date="2019" name="Nat. Ecol. Evol.">
        <title>Megaphylogeny resolves global patterns of mushroom evolution.</title>
        <authorList>
            <person name="Varga T."/>
            <person name="Krizsan K."/>
            <person name="Foldi C."/>
            <person name="Dima B."/>
            <person name="Sanchez-Garcia M."/>
            <person name="Sanchez-Ramirez S."/>
            <person name="Szollosi G.J."/>
            <person name="Szarkandi J.G."/>
            <person name="Papp V."/>
            <person name="Albert L."/>
            <person name="Andreopoulos W."/>
            <person name="Angelini C."/>
            <person name="Antonin V."/>
            <person name="Barry K.W."/>
            <person name="Bougher N.L."/>
            <person name="Buchanan P."/>
            <person name="Buyck B."/>
            <person name="Bense V."/>
            <person name="Catcheside P."/>
            <person name="Chovatia M."/>
            <person name="Cooper J."/>
            <person name="Damon W."/>
            <person name="Desjardin D."/>
            <person name="Finy P."/>
            <person name="Geml J."/>
            <person name="Haridas S."/>
            <person name="Hughes K."/>
            <person name="Justo A."/>
            <person name="Karasinski D."/>
            <person name="Kautmanova I."/>
            <person name="Kiss B."/>
            <person name="Kocsube S."/>
            <person name="Kotiranta H."/>
            <person name="LaButti K.M."/>
            <person name="Lechner B.E."/>
            <person name="Liimatainen K."/>
            <person name="Lipzen A."/>
            <person name="Lukacs Z."/>
            <person name="Mihaltcheva S."/>
            <person name="Morgado L.N."/>
            <person name="Niskanen T."/>
            <person name="Noordeloos M.E."/>
            <person name="Ohm R.A."/>
            <person name="Ortiz-Santana B."/>
            <person name="Ovrebo C."/>
            <person name="Racz N."/>
            <person name="Riley R."/>
            <person name="Savchenko A."/>
            <person name="Shiryaev A."/>
            <person name="Soop K."/>
            <person name="Spirin V."/>
            <person name="Szebenyi C."/>
            <person name="Tomsovsky M."/>
            <person name="Tulloss R.E."/>
            <person name="Uehling J."/>
            <person name="Grigoriev I.V."/>
            <person name="Vagvolgyi C."/>
            <person name="Papp T."/>
            <person name="Martin F.M."/>
            <person name="Miettinen O."/>
            <person name="Hibbett D.S."/>
            <person name="Nagy L.G."/>
        </authorList>
    </citation>
    <scope>NUCLEOTIDE SEQUENCE [LARGE SCALE GENOMIC DNA]</scope>
    <source>
        <strain evidence="1 2">HHB13444</strain>
    </source>
</reference>